<gene>
    <name evidence="2" type="ordered locus">Halhy_4874</name>
</gene>
<evidence type="ECO:0008006" key="4">
    <source>
        <dbReference type="Google" id="ProtNLM"/>
    </source>
</evidence>
<feature type="transmembrane region" description="Helical" evidence="1">
    <location>
        <begin position="179"/>
        <end position="200"/>
    </location>
</feature>
<feature type="transmembrane region" description="Helical" evidence="1">
    <location>
        <begin position="50"/>
        <end position="70"/>
    </location>
</feature>
<feature type="transmembrane region" description="Helical" evidence="1">
    <location>
        <begin position="255"/>
        <end position="276"/>
    </location>
</feature>
<accession>F4KZ17</accession>
<keyword evidence="3" id="KW-1185">Reference proteome</keyword>
<name>F4KZ17_HALH1</name>
<keyword evidence="1" id="KW-0812">Transmembrane</keyword>
<organism evidence="2 3">
    <name type="scientific">Haliscomenobacter hydrossis (strain ATCC 27775 / DSM 1100 / LMG 10767 / O)</name>
    <dbReference type="NCBI Taxonomy" id="760192"/>
    <lineage>
        <taxon>Bacteria</taxon>
        <taxon>Pseudomonadati</taxon>
        <taxon>Bacteroidota</taxon>
        <taxon>Saprospiria</taxon>
        <taxon>Saprospirales</taxon>
        <taxon>Haliscomenobacteraceae</taxon>
        <taxon>Haliscomenobacter</taxon>
    </lineage>
</organism>
<feature type="transmembrane region" description="Helical" evidence="1">
    <location>
        <begin position="296"/>
        <end position="313"/>
    </location>
</feature>
<dbReference type="eggNOG" id="COG4531">
    <property type="taxonomic scope" value="Bacteria"/>
</dbReference>
<proteinExistence type="predicted"/>
<reference key="2">
    <citation type="submission" date="2011-04" db="EMBL/GenBank/DDBJ databases">
        <title>Complete sequence of chromosome of Haliscomenobacter hydrossis DSM 1100.</title>
        <authorList>
            <consortium name="US DOE Joint Genome Institute (JGI-PGF)"/>
            <person name="Lucas S."/>
            <person name="Han J."/>
            <person name="Lapidus A."/>
            <person name="Bruce D."/>
            <person name="Goodwin L."/>
            <person name="Pitluck S."/>
            <person name="Peters L."/>
            <person name="Kyrpides N."/>
            <person name="Mavromatis K."/>
            <person name="Ivanova N."/>
            <person name="Ovchinnikova G."/>
            <person name="Pagani I."/>
            <person name="Daligault H."/>
            <person name="Detter J.C."/>
            <person name="Han C."/>
            <person name="Land M."/>
            <person name="Hauser L."/>
            <person name="Markowitz V."/>
            <person name="Cheng J.-F."/>
            <person name="Hugenholtz P."/>
            <person name="Woyke T."/>
            <person name="Wu D."/>
            <person name="Verbarg S."/>
            <person name="Frueling A."/>
            <person name="Brambilla E."/>
            <person name="Klenk H.-P."/>
            <person name="Eisen J.A."/>
        </authorList>
    </citation>
    <scope>NUCLEOTIDE SEQUENCE</scope>
    <source>
        <strain>DSM 1100</strain>
    </source>
</reference>
<dbReference type="HOGENOM" id="CLU_042661_1_0_10"/>
<dbReference type="AlphaFoldDB" id="F4KZ17"/>
<evidence type="ECO:0000256" key="1">
    <source>
        <dbReference type="SAM" id="Phobius"/>
    </source>
</evidence>
<dbReference type="PANTHER" id="PTHR43044:SF1">
    <property type="entry name" value="QUINOL:CYTOCHROME C OXIDOREDUCTASE QUINONE-BINDING SUBUNIT 2"/>
    <property type="match status" value="1"/>
</dbReference>
<dbReference type="STRING" id="760192.Halhy_4874"/>
<dbReference type="PANTHER" id="PTHR43044">
    <property type="match status" value="1"/>
</dbReference>
<keyword evidence="1" id="KW-1133">Transmembrane helix</keyword>
<evidence type="ECO:0000313" key="2">
    <source>
        <dbReference type="EMBL" id="AEE52704.1"/>
    </source>
</evidence>
<sequence length="442" mass="51135">MNQFTFEAKQKTFLLGFMILGLLCLVVSYFADSEPMHVRFWTNYLHNTVFFTGIAGISMFILSAFTTAWAGWHTGMKRVWEAFSLFLIPALILFLPIIIGLWGHWHHLYHWADPHAVETDTIIKGKSSFLNKYWFTFGTLIIVGGWAYFAHKNRGFSLAEDENGQGISDNFWHHRKMRIYAAIFLPIFGFTSAAMIWQWVMSVDAHWYSTLFAWYSAASWFIAAMAITILMMMYLKGRGYFEHVTENHLHDLGKYLFAISIFWTYMWFSQYMLIWYANIGEETIYFRQRLDNYRPLFFGNLIINFVLPFFILLRNDNKRKYGPMAIAAILTLFGHWLDFFLMIKPGARLTAIEAAAEHAGGHGGEAAEASHQFLNFAFGFTTPGLLEIGIFLGFLAGFVYFVFKQLEKAALVPQNDPYLDEAMHHSVWPYPEDGHGAHDAHH</sequence>
<dbReference type="Proteomes" id="UP000008461">
    <property type="component" value="Chromosome"/>
</dbReference>
<feature type="transmembrane region" description="Helical" evidence="1">
    <location>
        <begin position="82"/>
        <end position="105"/>
    </location>
</feature>
<feature type="transmembrane region" description="Helical" evidence="1">
    <location>
        <begin position="384"/>
        <end position="403"/>
    </location>
</feature>
<feature type="transmembrane region" description="Helical" evidence="1">
    <location>
        <begin position="325"/>
        <end position="343"/>
    </location>
</feature>
<keyword evidence="1" id="KW-0472">Membrane</keyword>
<protein>
    <recommendedName>
        <fullName evidence="4">Quinol:cytochrome c oxidoreductase quinone-binding subunit 2</fullName>
    </recommendedName>
</protein>
<feature type="transmembrane region" description="Helical" evidence="1">
    <location>
        <begin position="12"/>
        <end position="30"/>
    </location>
</feature>
<evidence type="ECO:0000313" key="3">
    <source>
        <dbReference type="Proteomes" id="UP000008461"/>
    </source>
</evidence>
<reference evidence="2 3" key="1">
    <citation type="journal article" date="2011" name="Stand. Genomic Sci.">
        <title>Complete genome sequence of Haliscomenobacter hydrossis type strain (O).</title>
        <authorList>
            <consortium name="US DOE Joint Genome Institute (JGI-PGF)"/>
            <person name="Daligault H."/>
            <person name="Lapidus A."/>
            <person name="Zeytun A."/>
            <person name="Nolan M."/>
            <person name="Lucas S."/>
            <person name="Del Rio T.G."/>
            <person name="Tice H."/>
            <person name="Cheng J.F."/>
            <person name="Tapia R."/>
            <person name="Han C."/>
            <person name="Goodwin L."/>
            <person name="Pitluck S."/>
            <person name="Liolios K."/>
            <person name="Pagani I."/>
            <person name="Ivanova N."/>
            <person name="Huntemann M."/>
            <person name="Mavromatis K."/>
            <person name="Mikhailova N."/>
            <person name="Pati A."/>
            <person name="Chen A."/>
            <person name="Palaniappan K."/>
            <person name="Land M."/>
            <person name="Hauser L."/>
            <person name="Brambilla E.M."/>
            <person name="Rohde M."/>
            <person name="Verbarg S."/>
            <person name="Goker M."/>
            <person name="Bristow J."/>
            <person name="Eisen J.A."/>
            <person name="Markowitz V."/>
            <person name="Hugenholtz P."/>
            <person name="Kyrpides N.C."/>
            <person name="Klenk H.P."/>
            <person name="Woyke T."/>
        </authorList>
    </citation>
    <scope>NUCLEOTIDE SEQUENCE [LARGE SCALE GENOMIC DNA]</scope>
    <source>
        <strain evidence="3">ATCC 27775 / DSM 1100 / LMG 10767 / O</strain>
    </source>
</reference>
<feature type="transmembrane region" description="Helical" evidence="1">
    <location>
        <begin position="133"/>
        <end position="150"/>
    </location>
</feature>
<feature type="transmembrane region" description="Helical" evidence="1">
    <location>
        <begin position="212"/>
        <end position="235"/>
    </location>
</feature>
<dbReference type="KEGG" id="hhy:Halhy_4874"/>
<dbReference type="RefSeq" id="WP_013767241.1">
    <property type="nucleotide sequence ID" value="NC_015510.1"/>
</dbReference>
<dbReference type="OrthoDB" id="140980at2"/>
<dbReference type="EMBL" id="CP002691">
    <property type="protein sequence ID" value="AEE52704.1"/>
    <property type="molecule type" value="Genomic_DNA"/>
</dbReference>